<reference evidence="7 8" key="1">
    <citation type="submission" date="2014-11" db="EMBL/GenBank/DDBJ databases">
        <title>Complete genome sequence and analysis of Lactobacillus hokkaidonensis LOOC260T.</title>
        <authorList>
            <person name="Tanizawa Y."/>
            <person name="Tohno M."/>
            <person name="Kaminuma E."/>
            <person name="Nakamura Y."/>
            <person name="Arita M."/>
        </authorList>
    </citation>
    <scope>NUCLEOTIDE SEQUENCE [LARGE SCALE GENOMIC DNA]</scope>
    <source>
        <strain evidence="7 8">LOOC260</strain>
    </source>
</reference>
<dbReference type="HAMAP" id="MF_00537">
    <property type="entry name" value="Ribosomal_uS14_1"/>
    <property type="match status" value="1"/>
</dbReference>
<dbReference type="HOGENOM" id="CLU_139869_0_0_9"/>
<dbReference type="AlphaFoldDB" id="A0A0A1GVJ2"/>
<evidence type="ECO:0000256" key="3">
    <source>
        <dbReference type="ARBA" id="ARBA00022980"/>
    </source>
</evidence>
<dbReference type="STRING" id="1291742.LOOC260_102950"/>
<name>A0A0A1GVJ2_9LACO</name>
<dbReference type="EMBL" id="AP014680">
    <property type="protein sequence ID" value="BAP84873.1"/>
    <property type="molecule type" value="Genomic_DNA"/>
</dbReference>
<dbReference type="NCBIfam" id="NF006477">
    <property type="entry name" value="PRK08881.1"/>
    <property type="match status" value="1"/>
</dbReference>
<keyword evidence="2 6" id="KW-0699">rRNA-binding</keyword>
<keyword evidence="6" id="KW-0694">RNA-binding</keyword>
<evidence type="ECO:0000313" key="8">
    <source>
        <dbReference type="Proteomes" id="UP000031620"/>
    </source>
</evidence>
<dbReference type="SUPFAM" id="SSF57716">
    <property type="entry name" value="Glucocorticoid receptor-like (DNA-binding domain)"/>
    <property type="match status" value="1"/>
</dbReference>
<dbReference type="GO" id="GO:0015935">
    <property type="term" value="C:small ribosomal subunit"/>
    <property type="evidence" value="ECO:0007669"/>
    <property type="project" value="TreeGrafter"/>
</dbReference>
<comment type="similarity">
    <text evidence="1 6">Belongs to the universal ribosomal protein uS14 family.</text>
</comment>
<evidence type="ECO:0000313" key="7">
    <source>
        <dbReference type="EMBL" id="BAP84873.1"/>
    </source>
</evidence>
<keyword evidence="3 6" id="KW-0689">Ribosomal protein</keyword>
<evidence type="ECO:0000256" key="1">
    <source>
        <dbReference type="ARBA" id="ARBA00009083"/>
    </source>
</evidence>
<proteinExistence type="inferred from homology"/>
<dbReference type="Gene3D" id="4.10.830.10">
    <property type="entry name" value="30s Ribosomal Protein S14, Chain N"/>
    <property type="match status" value="1"/>
</dbReference>
<dbReference type="GO" id="GO:0006412">
    <property type="term" value="P:translation"/>
    <property type="evidence" value="ECO:0007669"/>
    <property type="project" value="UniProtKB-UniRule"/>
</dbReference>
<dbReference type="Pfam" id="PF00253">
    <property type="entry name" value="Ribosomal_S14"/>
    <property type="match status" value="1"/>
</dbReference>
<evidence type="ECO:0000256" key="4">
    <source>
        <dbReference type="ARBA" id="ARBA00023274"/>
    </source>
</evidence>
<dbReference type="GO" id="GO:0019843">
    <property type="term" value="F:rRNA binding"/>
    <property type="evidence" value="ECO:0007669"/>
    <property type="project" value="UniProtKB-UniRule"/>
</dbReference>
<keyword evidence="4 6" id="KW-0687">Ribonucleoprotein</keyword>
<dbReference type="InterPro" id="IPR001209">
    <property type="entry name" value="Ribosomal_uS14"/>
</dbReference>
<sequence length="89" mass="10454">MAKKSKIMKARKIDATIEKYAALRQELKKNHDYIALSKLPRNASPTRHHNRDSLDGRPHAYMRKFKMSRINFRHYAHLGQIPGVKKASW</sequence>
<comment type="function">
    <text evidence="6">Binds 16S rRNA, required for the assembly of 30S particles and may also be responsible for determining the conformation of the 16S rRNA at the A site.</text>
</comment>
<dbReference type="Proteomes" id="UP000031620">
    <property type="component" value="Chromosome"/>
</dbReference>
<evidence type="ECO:0000256" key="5">
    <source>
        <dbReference type="ARBA" id="ARBA00035167"/>
    </source>
</evidence>
<protein>
    <recommendedName>
        <fullName evidence="5 6">Small ribosomal subunit protein uS14</fullName>
    </recommendedName>
</protein>
<organism evidence="7 8">
    <name type="scientific">Paucilactobacillus hokkaidonensis JCM 18461</name>
    <dbReference type="NCBI Taxonomy" id="1291742"/>
    <lineage>
        <taxon>Bacteria</taxon>
        <taxon>Bacillati</taxon>
        <taxon>Bacillota</taxon>
        <taxon>Bacilli</taxon>
        <taxon>Lactobacillales</taxon>
        <taxon>Lactobacillaceae</taxon>
        <taxon>Paucilactobacillus</taxon>
    </lineage>
</organism>
<comment type="subunit">
    <text evidence="6">Part of the 30S ribosomal subunit. Contacts proteins S3 and S10.</text>
</comment>
<gene>
    <name evidence="6 7" type="primary">rpsN</name>
    <name evidence="7" type="ORF">LOOC260_102950</name>
</gene>
<dbReference type="PANTHER" id="PTHR19836">
    <property type="entry name" value="30S RIBOSOMAL PROTEIN S14"/>
    <property type="match status" value="1"/>
</dbReference>
<evidence type="ECO:0000256" key="6">
    <source>
        <dbReference type="HAMAP-Rule" id="MF_00537"/>
    </source>
</evidence>
<dbReference type="InterPro" id="IPR023036">
    <property type="entry name" value="Ribosomal_uS14_bac/plastid"/>
</dbReference>
<dbReference type="GO" id="GO:0003735">
    <property type="term" value="F:structural constituent of ribosome"/>
    <property type="evidence" value="ECO:0007669"/>
    <property type="project" value="InterPro"/>
</dbReference>
<evidence type="ECO:0000256" key="2">
    <source>
        <dbReference type="ARBA" id="ARBA00022730"/>
    </source>
</evidence>
<dbReference type="GO" id="GO:0005737">
    <property type="term" value="C:cytoplasm"/>
    <property type="evidence" value="ECO:0007669"/>
    <property type="project" value="UniProtKB-ARBA"/>
</dbReference>
<accession>A0A0A1GVJ2</accession>
<dbReference type="RefSeq" id="WP_041092413.1">
    <property type="nucleotide sequence ID" value="NZ_AP014680.1"/>
</dbReference>
<dbReference type="KEGG" id="lho:LOOC260_102950"/>
<dbReference type="InterPro" id="IPR043140">
    <property type="entry name" value="Ribosomal_uS14_sf"/>
</dbReference>
<dbReference type="PANTHER" id="PTHR19836:SF19">
    <property type="entry name" value="SMALL RIBOSOMAL SUBUNIT PROTEIN US14M"/>
    <property type="match status" value="1"/>
</dbReference>